<feature type="transmembrane region" description="Helical" evidence="20">
    <location>
        <begin position="156"/>
        <end position="174"/>
    </location>
</feature>
<dbReference type="GO" id="GO:0047598">
    <property type="term" value="F:7-dehydrocholesterol reductase activity"/>
    <property type="evidence" value="ECO:0007669"/>
    <property type="project" value="UniProtKB-EC"/>
</dbReference>
<comment type="subcellular location">
    <subcellularLocation>
        <location evidence="1">Endoplasmic reticulum membrane</location>
        <topology evidence="1">Multi-pass membrane protein</topology>
    </subcellularLocation>
</comment>
<dbReference type="SMART" id="SM00317">
    <property type="entry name" value="SET"/>
    <property type="match status" value="1"/>
</dbReference>
<feature type="transmembrane region" description="Helical" evidence="20">
    <location>
        <begin position="311"/>
        <end position="329"/>
    </location>
</feature>
<dbReference type="InterPro" id="IPR001171">
    <property type="entry name" value="ERG24_DHCR-like"/>
</dbReference>
<dbReference type="InterPro" id="IPR018083">
    <property type="entry name" value="Sterol_reductase_CS"/>
</dbReference>
<dbReference type="Proteomes" id="UP000256645">
    <property type="component" value="Unassembled WGS sequence"/>
</dbReference>
<comment type="similarity">
    <text evidence="2 20">Belongs to the ERG4/ERG24 family.</text>
</comment>
<evidence type="ECO:0000256" key="2">
    <source>
        <dbReference type="ARBA" id="ARBA00005402"/>
    </source>
</evidence>
<evidence type="ECO:0000256" key="19">
    <source>
        <dbReference type="ARBA" id="ARBA00042688"/>
    </source>
</evidence>
<keyword evidence="14 20" id="KW-0472">Membrane</keyword>
<keyword evidence="11 20" id="KW-0560">Oxidoreductase</keyword>
<accession>A0A3D8QPI8</accession>
<dbReference type="SUPFAM" id="SSF82199">
    <property type="entry name" value="SET domain"/>
    <property type="match status" value="1"/>
</dbReference>
<dbReference type="Gene3D" id="1.20.120.1630">
    <property type="match status" value="1"/>
</dbReference>
<keyword evidence="6" id="KW-0152">Cholesterol biosynthesis</keyword>
<keyword evidence="15 20" id="KW-1207">Sterol metabolism</keyword>
<evidence type="ECO:0000256" key="12">
    <source>
        <dbReference type="ARBA" id="ARBA00023011"/>
    </source>
</evidence>
<keyword evidence="4" id="KW-0153">Cholesterol metabolism</keyword>
<evidence type="ECO:0000256" key="3">
    <source>
        <dbReference type="ARBA" id="ARBA00022516"/>
    </source>
</evidence>
<feature type="transmembrane region" description="Helical" evidence="20">
    <location>
        <begin position="272"/>
        <end position="291"/>
    </location>
</feature>
<evidence type="ECO:0000256" key="18">
    <source>
        <dbReference type="ARBA" id="ARBA00039984"/>
    </source>
</evidence>
<dbReference type="PANTHER" id="PTHR21257">
    <property type="entry name" value="DELTA(14)-STEROL REDUCTASE"/>
    <property type="match status" value="1"/>
</dbReference>
<feature type="transmembrane region" description="Helical" evidence="20">
    <location>
        <begin position="118"/>
        <end position="135"/>
    </location>
</feature>
<keyword evidence="7" id="KW-0256">Endoplasmic reticulum</keyword>
<evidence type="ECO:0000313" key="22">
    <source>
        <dbReference type="EMBL" id="RDW63641.1"/>
    </source>
</evidence>
<evidence type="ECO:0000256" key="13">
    <source>
        <dbReference type="ARBA" id="ARBA00023098"/>
    </source>
</evidence>
<protein>
    <recommendedName>
        <fullName evidence="18">7-dehydrocholesterol reductase</fullName>
        <ecNumber evidence="17">1.3.1.21</ecNumber>
    </recommendedName>
    <alternativeName>
        <fullName evidence="19">Sterol Delta(7)-reductase</fullName>
    </alternativeName>
</protein>
<proteinExistence type="inferred from homology"/>
<evidence type="ECO:0000256" key="10">
    <source>
        <dbReference type="ARBA" id="ARBA00022989"/>
    </source>
</evidence>
<evidence type="ECO:0000256" key="5">
    <source>
        <dbReference type="ARBA" id="ARBA00022692"/>
    </source>
</evidence>
<dbReference type="OrthoDB" id="5326588at2759"/>
<dbReference type="AlphaFoldDB" id="A0A3D8QPI8"/>
<dbReference type="EC" id="1.3.1.21" evidence="17"/>
<name>A0A3D8QPI8_9HELO</name>
<feature type="domain" description="SET" evidence="21">
    <location>
        <begin position="495"/>
        <end position="634"/>
    </location>
</feature>
<keyword evidence="12 20" id="KW-0756">Sterol biosynthesis</keyword>
<keyword evidence="10 20" id="KW-1133">Transmembrane helix</keyword>
<evidence type="ECO:0000256" key="17">
    <source>
        <dbReference type="ARBA" id="ARBA00038851"/>
    </source>
</evidence>
<keyword evidence="16 20" id="KW-0753">Steroid metabolism</keyword>
<keyword evidence="23" id="KW-1185">Reference proteome</keyword>
<evidence type="ECO:0000256" key="15">
    <source>
        <dbReference type="ARBA" id="ARBA00023166"/>
    </source>
</evidence>
<dbReference type="PANTHER" id="PTHR21257:SF38">
    <property type="entry name" value="7-DEHYDROCHOLESTEROL REDUCTASE"/>
    <property type="match status" value="1"/>
</dbReference>
<evidence type="ECO:0000256" key="20">
    <source>
        <dbReference type="RuleBase" id="RU369120"/>
    </source>
</evidence>
<dbReference type="EMBL" id="PDLM01000013">
    <property type="protein sequence ID" value="RDW63641.1"/>
    <property type="molecule type" value="Genomic_DNA"/>
</dbReference>
<keyword evidence="3 20" id="KW-0444">Lipid biosynthesis</keyword>
<dbReference type="GO" id="GO:0005789">
    <property type="term" value="C:endoplasmic reticulum membrane"/>
    <property type="evidence" value="ECO:0007669"/>
    <property type="project" value="UniProtKB-SubCell"/>
</dbReference>
<keyword evidence="8" id="KW-0521">NADP</keyword>
<evidence type="ECO:0000256" key="14">
    <source>
        <dbReference type="ARBA" id="ARBA00023136"/>
    </source>
</evidence>
<keyword evidence="13 20" id="KW-0443">Lipid metabolism</keyword>
<evidence type="ECO:0000259" key="21">
    <source>
        <dbReference type="PROSITE" id="PS50280"/>
    </source>
</evidence>
<dbReference type="STRING" id="1849047.A0A3D8QPI8"/>
<dbReference type="GO" id="GO:0016132">
    <property type="term" value="P:brassinosteroid biosynthetic process"/>
    <property type="evidence" value="ECO:0007669"/>
    <property type="project" value="TreeGrafter"/>
</dbReference>
<comment type="caution">
    <text evidence="22">The sequence shown here is derived from an EMBL/GenBank/DDBJ whole genome shotgun (WGS) entry which is preliminary data.</text>
</comment>
<dbReference type="PROSITE" id="PS01017">
    <property type="entry name" value="STEROL_REDUCT_1"/>
    <property type="match status" value="1"/>
</dbReference>
<dbReference type="Pfam" id="PF00856">
    <property type="entry name" value="SET"/>
    <property type="match status" value="1"/>
</dbReference>
<dbReference type="Gene3D" id="2.170.270.10">
    <property type="entry name" value="SET domain"/>
    <property type="match status" value="1"/>
</dbReference>
<feature type="transmembrane region" description="Helical" evidence="20">
    <location>
        <begin position="341"/>
        <end position="360"/>
    </location>
</feature>
<evidence type="ECO:0000313" key="23">
    <source>
        <dbReference type="Proteomes" id="UP000256645"/>
    </source>
</evidence>
<dbReference type="GO" id="GO:0006695">
    <property type="term" value="P:cholesterol biosynthetic process"/>
    <property type="evidence" value="ECO:0007669"/>
    <property type="project" value="UniProtKB-KW"/>
</dbReference>
<dbReference type="Pfam" id="PF01222">
    <property type="entry name" value="ERG4_ERG24"/>
    <property type="match status" value="1"/>
</dbReference>
<keyword evidence="5 20" id="KW-0812">Transmembrane</keyword>
<evidence type="ECO:0000256" key="11">
    <source>
        <dbReference type="ARBA" id="ARBA00023002"/>
    </source>
</evidence>
<feature type="transmembrane region" description="Helical" evidence="20">
    <location>
        <begin position="63"/>
        <end position="83"/>
    </location>
</feature>
<dbReference type="PROSITE" id="PS50280">
    <property type="entry name" value="SET"/>
    <property type="match status" value="1"/>
</dbReference>
<evidence type="ECO:0000256" key="4">
    <source>
        <dbReference type="ARBA" id="ARBA00022548"/>
    </source>
</evidence>
<reference evidence="22 23" key="1">
    <citation type="journal article" date="2018" name="IMA Fungus">
        <title>IMA Genome-F 9: Draft genome sequence of Annulohypoxylon stygium, Aspergillus mulundensis, Berkeleyomyces basicola (syn. Thielaviopsis basicola), Ceratocystis smalleyi, two Cercospora beticola strains, Coleophoma cylindrospora, Fusarium fracticaudum, Phialophora cf. hyalina, and Morchella septimelata.</title>
        <authorList>
            <person name="Wingfield B.D."/>
            <person name="Bills G.F."/>
            <person name="Dong Y."/>
            <person name="Huang W."/>
            <person name="Nel W.J."/>
            <person name="Swalarsk-Parry B.S."/>
            <person name="Vaghefi N."/>
            <person name="Wilken P.M."/>
            <person name="An Z."/>
            <person name="de Beer Z.W."/>
            <person name="De Vos L."/>
            <person name="Chen L."/>
            <person name="Duong T.A."/>
            <person name="Gao Y."/>
            <person name="Hammerbacher A."/>
            <person name="Kikkert J.R."/>
            <person name="Li Y."/>
            <person name="Li H."/>
            <person name="Li K."/>
            <person name="Li Q."/>
            <person name="Liu X."/>
            <person name="Ma X."/>
            <person name="Naidoo K."/>
            <person name="Pethybridge S.J."/>
            <person name="Sun J."/>
            <person name="Steenkamp E.T."/>
            <person name="van der Nest M.A."/>
            <person name="van Wyk S."/>
            <person name="Wingfield M.J."/>
            <person name="Xiong C."/>
            <person name="Yue Q."/>
            <person name="Zhang X."/>
        </authorList>
    </citation>
    <scope>NUCLEOTIDE SEQUENCE [LARGE SCALE GENOMIC DNA]</scope>
    <source>
        <strain evidence="22 23">BP6252</strain>
    </source>
</reference>
<evidence type="ECO:0000256" key="8">
    <source>
        <dbReference type="ARBA" id="ARBA00022857"/>
    </source>
</evidence>
<sequence length="807" mass="90935">MDKMPDLLIRANTQKISYGDKGILRRQKSITISSNHRVKPVSKISSPNVGWGRKQQPTWSASLTCFGIIAFCPVLVIFSWVVLEEFHGSLLEALEALVSSSPWELAAKYSPKPSLEATSAYIGWLLLQAVLYNYLPSKLSTGQLTPAGYLLQYYTNGLTAWILTHVAFIASVYFNLVDPAWIAKNWAGLLVATNCYGFLLPAFAYIKAHVAPTHAEDRKFSGSILYDFYMGIEFNPRFGKYWDFKLFHNGRPGIIAWTLINLSFAAYQYEKYGYITNSMVLVNIFHALYVIDFFINEDWYLRTIDICHDHFGFYLGWGSIVWLPSMYTIQSQYLAYNPVTLSTPATLTVLTIGLGGYAMFRSVNSQKDIVRRTKGNCQIWGRQAKVLKCSYITADGKEHESLLLHSGWWGFSRHANYLGDLILSYSTCAACGSLIGDHDKFRGQACISKPVKWQFPAAIHCRDQCLVIIVSPLLTTRASGLILQAYQSIDIPSDAPFVLKPSPGKGWGVFATKPIEQGAMILRENPLFVIRKPHEWITEEDVWTAFQSLVPRGKQQFLYLRDNASKPFTSMSEAFAENSFALSSSSTHGLYLLHSRFNHSCLPNSKIPTTEGPAVACFATKDIAPDEEITFCYNTDFECRARSERHEALRFICNCKACLIGTPFQQLSDLRRIFIRGLQYLTLGVDLDGKRQDSVSPIIIDPILKKAAENFNIPLSARLIYNVLVAYLLEEEGLLDHFMVKRLEPGILRSVAFFETEGNVEIARLAMLQETWLEKLCTVFKLYGRADTADHAVAVGLRMLSGRSRNP</sequence>
<evidence type="ECO:0000256" key="6">
    <source>
        <dbReference type="ARBA" id="ARBA00022778"/>
    </source>
</evidence>
<evidence type="ECO:0000256" key="16">
    <source>
        <dbReference type="ARBA" id="ARBA00023221"/>
    </source>
</evidence>
<evidence type="ECO:0000256" key="9">
    <source>
        <dbReference type="ARBA" id="ARBA00022955"/>
    </source>
</evidence>
<evidence type="ECO:0000256" key="7">
    <source>
        <dbReference type="ARBA" id="ARBA00022824"/>
    </source>
</evidence>
<gene>
    <name evidence="22" type="ORF">BP6252_11186</name>
</gene>
<dbReference type="InterPro" id="IPR001214">
    <property type="entry name" value="SET_dom"/>
</dbReference>
<feature type="transmembrane region" description="Helical" evidence="20">
    <location>
        <begin position="186"/>
        <end position="206"/>
    </location>
</feature>
<keyword evidence="9 20" id="KW-0752">Steroid biosynthesis</keyword>
<dbReference type="InterPro" id="IPR046341">
    <property type="entry name" value="SET_dom_sf"/>
</dbReference>
<organism evidence="22 23">
    <name type="scientific">Coleophoma cylindrospora</name>
    <dbReference type="NCBI Taxonomy" id="1849047"/>
    <lineage>
        <taxon>Eukaryota</taxon>
        <taxon>Fungi</taxon>
        <taxon>Dikarya</taxon>
        <taxon>Ascomycota</taxon>
        <taxon>Pezizomycotina</taxon>
        <taxon>Leotiomycetes</taxon>
        <taxon>Helotiales</taxon>
        <taxon>Dermateaceae</taxon>
        <taxon>Coleophoma</taxon>
    </lineage>
</organism>
<evidence type="ECO:0000256" key="1">
    <source>
        <dbReference type="ARBA" id="ARBA00004477"/>
    </source>
</evidence>
<dbReference type="CDD" id="cd20071">
    <property type="entry name" value="SET_SMYD"/>
    <property type="match status" value="1"/>
</dbReference>